<evidence type="ECO:0000313" key="4">
    <source>
        <dbReference type="Proteomes" id="UP000886611"/>
    </source>
</evidence>
<dbReference type="EMBL" id="JAATIS010004524">
    <property type="protein sequence ID" value="KAG2461904.1"/>
    <property type="molecule type" value="Genomic_DNA"/>
</dbReference>
<dbReference type="AlphaFoldDB" id="A0A8X7X6E3"/>
<dbReference type="GO" id="GO:0007018">
    <property type="term" value="P:microtubule-based movement"/>
    <property type="evidence" value="ECO:0007669"/>
    <property type="project" value="TreeGrafter"/>
</dbReference>
<dbReference type="GO" id="GO:0005737">
    <property type="term" value="C:cytoplasm"/>
    <property type="evidence" value="ECO:0007669"/>
    <property type="project" value="TreeGrafter"/>
</dbReference>
<keyword evidence="4" id="KW-1185">Reference proteome</keyword>
<dbReference type="GO" id="GO:0045505">
    <property type="term" value="F:dynein intermediate chain binding"/>
    <property type="evidence" value="ECO:0007669"/>
    <property type="project" value="TreeGrafter"/>
</dbReference>
<feature type="non-terminal residue" evidence="3">
    <location>
        <position position="225"/>
    </location>
</feature>
<dbReference type="PANTHER" id="PTHR21255:SF61">
    <property type="entry name" value="TCTEX1 DOMAIN CONTAINING 1"/>
    <property type="match status" value="1"/>
</dbReference>
<evidence type="ECO:0000256" key="2">
    <source>
        <dbReference type="SAM" id="MobiDB-lite"/>
    </source>
</evidence>
<dbReference type="Pfam" id="PF03645">
    <property type="entry name" value="Tctex-1"/>
    <property type="match status" value="1"/>
</dbReference>
<dbReference type="InterPro" id="IPR005334">
    <property type="entry name" value="Tctex-1-like"/>
</dbReference>
<dbReference type="GO" id="GO:0005868">
    <property type="term" value="C:cytoplasmic dynein complex"/>
    <property type="evidence" value="ECO:0007669"/>
    <property type="project" value="TreeGrafter"/>
</dbReference>
<dbReference type="Proteomes" id="UP000886611">
    <property type="component" value="Unassembled WGS sequence"/>
</dbReference>
<feature type="compositionally biased region" description="Polar residues" evidence="2">
    <location>
        <begin position="35"/>
        <end position="48"/>
    </location>
</feature>
<gene>
    <name evidence="3" type="primary">Tctex1d1</name>
    <name evidence="3" type="ORF">GTO96_0008642</name>
</gene>
<dbReference type="Gene3D" id="3.30.1140.40">
    <property type="entry name" value="Tctex-1"/>
    <property type="match status" value="1"/>
</dbReference>
<proteinExistence type="inferred from homology"/>
<evidence type="ECO:0000256" key="1">
    <source>
        <dbReference type="ARBA" id="ARBA00005361"/>
    </source>
</evidence>
<organism evidence="3 4">
    <name type="scientific">Polypterus senegalus</name>
    <name type="common">Senegal bichir</name>
    <dbReference type="NCBI Taxonomy" id="55291"/>
    <lineage>
        <taxon>Eukaryota</taxon>
        <taxon>Metazoa</taxon>
        <taxon>Chordata</taxon>
        <taxon>Craniata</taxon>
        <taxon>Vertebrata</taxon>
        <taxon>Euteleostomi</taxon>
        <taxon>Actinopterygii</taxon>
        <taxon>Polypteriformes</taxon>
        <taxon>Polypteridae</taxon>
        <taxon>Polypterus</taxon>
    </lineage>
</organism>
<protein>
    <submittedName>
        <fullName evidence="3">TC1D1 protein</fullName>
    </submittedName>
</protein>
<sequence length="225" mass="24883">MGDSKEDSVSRANKVAFRVAAKENKDKGSAVKQKAQATTYPATSSSDQTPRRSSRVVQSRPEDTGTISLKGLIAAQRFTKGLKERTALKLAAKLGPGARLRKPVTILYDQVPSTSSKPKEKFSCAGVDELMKNYLVSRLEKVSYDPLVSTRLAQDLSDDIKRMVKKITPPRYKLVCVVTVGKKDKEAAVVASRCLWDTHADSFTSYTYENQTLFCVATIFAVYFE</sequence>
<accession>A0A8X7X6E3</accession>
<feature type="compositionally biased region" description="Basic and acidic residues" evidence="2">
    <location>
        <begin position="20"/>
        <end position="29"/>
    </location>
</feature>
<evidence type="ECO:0000313" key="3">
    <source>
        <dbReference type="EMBL" id="KAG2461904.1"/>
    </source>
</evidence>
<comment type="similarity">
    <text evidence="1">Belongs to the dynein light chain Tctex-type family.</text>
</comment>
<dbReference type="OrthoDB" id="10260741at2759"/>
<feature type="non-terminal residue" evidence="3">
    <location>
        <position position="1"/>
    </location>
</feature>
<reference evidence="3 4" key="1">
    <citation type="journal article" date="2021" name="Cell">
        <title>Tracing the genetic footprints of vertebrate landing in non-teleost ray-finned fishes.</title>
        <authorList>
            <person name="Bi X."/>
            <person name="Wang K."/>
            <person name="Yang L."/>
            <person name="Pan H."/>
            <person name="Jiang H."/>
            <person name="Wei Q."/>
            <person name="Fang M."/>
            <person name="Yu H."/>
            <person name="Zhu C."/>
            <person name="Cai Y."/>
            <person name="He Y."/>
            <person name="Gan X."/>
            <person name="Zeng H."/>
            <person name="Yu D."/>
            <person name="Zhu Y."/>
            <person name="Jiang H."/>
            <person name="Qiu Q."/>
            <person name="Yang H."/>
            <person name="Zhang Y.E."/>
            <person name="Wang W."/>
            <person name="Zhu M."/>
            <person name="He S."/>
            <person name="Zhang G."/>
        </authorList>
    </citation>
    <scope>NUCLEOTIDE SEQUENCE [LARGE SCALE GENOMIC DNA]</scope>
    <source>
        <strain evidence="3">Bchr_013</strain>
    </source>
</reference>
<comment type="caution">
    <text evidence="3">The sequence shown here is derived from an EMBL/GenBank/DDBJ whole genome shotgun (WGS) entry which is preliminary data.</text>
</comment>
<dbReference type="CDD" id="cd21451">
    <property type="entry name" value="DLC-like_TCTEX1D"/>
    <property type="match status" value="1"/>
</dbReference>
<dbReference type="InterPro" id="IPR038586">
    <property type="entry name" value="Tctex-1-like_sf"/>
</dbReference>
<dbReference type="PANTHER" id="PTHR21255">
    <property type="entry name" value="T-COMPLEX-ASSOCIATED-TESTIS-EXPRESSED 1/ DYNEIN LIGHT CHAIN"/>
    <property type="match status" value="1"/>
</dbReference>
<feature type="region of interest" description="Disordered" evidence="2">
    <location>
        <begin position="20"/>
        <end position="62"/>
    </location>
</feature>
<name>A0A8X7X6E3_POLSE</name>